<dbReference type="eggNOG" id="arCOG03828">
    <property type="taxonomic scope" value="Archaea"/>
</dbReference>
<dbReference type="OrthoDB" id="194397at2157"/>
<proteinExistence type="predicted"/>
<dbReference type="InterPro" id="IPR055768">
    <property type="entry name" value="DUF7344"/>
</dbReference>
<dbReference type="HOGENOM" id="CLU_057055_0_0_2"/>
<dbReference type="RefSeq" id="WP_015299633.1">
    <property type="nucleotide sequence ID" value="NC_019964.1"/>
</dbReference>
<protein>
    <recommendedName>
        <fullName evidence="1">DUF7344 domain-containing protein</fullName>
    </recommendedName>
</protein>
<dbReference type="Pfam" id="PF24035">
    <property type="entry name" value="DUF7344"/>
    <property type="match status" value="1"/>
</dbReference>
<dbReference type="KEGG" id="hru:Halru_0291"/>
<feature type="domain" description="DUF7344" evidence="1">
    <location>
        <begin position="10"/>
        <end position="78"/>
    </location>
</feature>
<dbReference type="InterPro" id="IPR036388">
    <property type="entry name" value="WH-like_DNA-bd_sf"/>
</dbReference>
<sequence length="271" mass="29923">MVSHDGRVVQLLADPTTRSILSSVADAAGALSVAELADRIESAESRDPEMLAVSLHHKYLPQLDEAGLLAYDPADNRVSSGTGAFDDAQWMDDGVLANVFRQIDVGTGSDDRPVERLEGRERVYDYGREMAERAADELFLIYASDELLDEACLPHARRAIDRGVAFHAGTKNCEAREFFSTHLPEATIWEPQLDWLYDPTGYPTVSRLIVADRDHVLVGLWDETAAGTKREVALVGEGRANPFVVLIRELLGPRLDHLDYQSDDFLGSLTS</sequence>
<dbReference type="Proteomes" id="UP000010846">
    <property type="component" value="Chromosome"/>
</dbReference>
<organism evidence="2 3">
    <name type="scientific">Halovivax ruber (strain DSM 18193 / JCM 13892 / XH-70)</name>
    <dbReference type="NCBI Taxonomy" id="797302"/>
    <lineage>
        <taxon>Archaea</taxon>
        <taxon>Methanobacteriati</taxon>
        <taxon>Methanobacteriota</taxon>
        <taxon>Stenosarchaea group</taxon>
        <taxon>Halobacteria</taxon>
        <taxon>Halobacteriales</taxon>
        <taxon>Natrialbaceae</taxon>
        <taxon>Halovivax</taxon>
    </lineage>
</organism>
<gene>
    <name evidence="2" type="ordered locus">Halru_0291</name>
</gene>
<keyword evidence="3" id="KW-1185">Reference proteome</keyword>
<accession>L0IAG4</accession>
<evidence type="ECO:0000259" key="1">
    <source>
        <dbReference type="Pfam" id="PF24035"/>
    </source>
</evidence>
<evidence type="ECO:0000313" key="3">
    <source>
        <dbReference type="Proteomes" id="UP000010846"/>
    </source>
</evidence>
<dbReference type="GeneID" id="14375599"/>
<dbReference type="AlphaFoldDB" id="L0IAG4"/>
<reference evidence="2" key="1">
    <citation type="submission" date="2011-09" db="EMBL/GenBank/DDBJ databases">
        <title>Complete sequence of Halovivax ruber XH-70.</title>
        <authorList>
            <consortium name="US DOE Joint Genome Institute"/>
            <person name="Lucas S."/>
            <person name="Han J."/>
            <person name="Lapidus A."/>
            <person name="Cheng J.-F."/>
            <person name="Goodwin L."/>
            <person name="Pitluck S."/>
            <person name="Peters L."/>
            <person name="Mikhailova N."/>
            <person name="Davenport K."/>
            <person name="Detter J.C."/>
            <person name="Han C."/>
            <person name="Tapia R."/>
            <person name="Land M."/>
            <person name="Hauser L."/>
            <person name="Kyrpides N."/>
            <person name="Ivanova N."/>
            <person name="Pagani I."/>
            <person name="Sproer C."/>
            <person name="Anderson I."/>
            <person name="Woyke T."/>
        </authorList>
    </citation>
    <scope>NUCLEOTIDE SEQUENCE</scope>
    <source>
        <strain evidence="2">XH-70</strain>
    </source>
</reference>
<name>L0IAG4_HALRX</name>
<dbReference type="Gene3D" id="1.10.10.10">
    <property type="entry name" value="Winged helix-like DNA-binding domain superfamily/Winged helix DNA-binding domain"/>
    <property type="match status" value="1"/>
</dbReference>
<evidence type="ECO:0000313" key="2">
    <source>
        <dbReference type="EMBL" id="AGB14937.1"/>
    </source>
</evidence>
<dbReference type="STRING" id="797302.Halru_0291"/>
<dbReference type="EMBL" id="CP003050">
    <property type="protein sequence ID" value="AGB14937.1"/>
    <property type="molecule type" value="Genomic_DNA"/>
</dbReference>